<feature type="chain" id="PRO_5025604035" evidence="4">
    <location>
        <begin position="23"/>
        <end position="645"/>
    </location>
</feature>
<proteinExistence type="predicted"/>
<keyword evidence="2 4" id="KW-0732">Signal</keyword>
<keyword evidence="1" id="KW-0433">Leucine-rich repeat</keyword>
<dbReference type="PANTHER" id="PTHR24373">
    <property type="entry name" value="SLIT RELATED LEUCINE-RICH REPEAT NEURONAL PROTEIN"/>
    <property type="match status" value="1"/>
</dbReference>
<keyword evidence="3" id="KW-0677">Repeat</keyword>
<dbReference type="GO" id="GO:0005615">
    <property type="term" value="C:extracellular space"/>
    <property type="evidence" value="ECO:0007669"/>
    <property type="project" value="TreeGrafter"/>
</dbReference>
<dbReference type="InterPro" id="IPR001611">
    <property type="entry name" value="Leu-rich_rpt"/>
</dbReference>
<evidence type="ECO:0000256" key="3">
    <source>
        <dbReference type="ARBA" id="ARBA00022737"/>
    </source>
</evidence>
<dbReference type="SMART" id="SM00369">
    <property type="entry name" value="LRR_TYP"/>
    <property type="match status" value="11"/>
</dbReference>
<feature type="signal peptide" evidence="4">
    <location>
        <begin position="1"/>
        <end position="22"/>
    </location>
</feature>
<gene>
    <name evidence="5" type="primary">LOC115574263</name>
</gene>
<accession>A0A671VCB9</accession>
<dbReference type="PANTHER" id="PTHR24373:SF275">
    <property type="entry name" value="TIR DOMAIN-CONTAINING PROTEIN"/>
    <property type="match status" value="1"/>
</dbReference>
<name>A0A671VCB9_SPAAU</name>
<dbReference type="Pfam" id="PF13855">
    <property type="entry name" value="LRR_8"/>
    <property type="match status" value="3"/>
</dbReference>
<dbReference type="Ensembl" id="ENSSAUT00010024734.1">
    <property type="protein sequence ID" value="ENSSAUP00010023442.1"/>
    <property type="gene ID" value="ENSSAUG00010010271.1"/>
</dbReference>
<keyword evidence="6" id="KW-1185">Reference proteome</keyword>
<evidence type="ECO:0000313" key="5">
    <source>
        <dbReference type="Ensembl" id="ENSSAUP00010023442.1"/>
    </source>
</evidence>
<dbReference type="PRINTS" id="PR00019">
    <property type="entry name" value="LEURICHRPT"/>
</dbReference>
<dbReference type="InterPro" id="IPR032675">
    <property type="entry name" value="LRR_dom_sf"/>
</dbReference>
<dbReference type="RefSeq" id="XP_030261546.1">
    <property type="nucleotide sequence ID" value="XM_030405686.1"/>
</dbReference>
<dbReference type="InterPro" id="IPR003591">
    <property type="entry name" value="Leu-rich_rpt_typical-subtyp"/>
</dbReference>
<evidence type="ECO:0000256" key="1">
    <source>
        <dbReference type="ARBA" id="ARBA00022614"/>
    </source>
</evidence>
<reference evidence="5" key="1">
    <citation type="submission" date="2021-04" db="EMBL/GenBank/DDBJ databases">
        <authorList>
            <consortium name="Wellcome Sanger Institute Data Sharing"/>
        </authorList>
    </citation>
    <scope>NUCLEOTIDE SEQUENCE [LARGE SCALE GENOMIC DNA]</scope>
</reference>
<dbReference type="FunFam" id="3.80.10.10:FF:000306">
    <property type="entry name" value="Toll-like receptor 5"/>
    <property type="match status" value="1"/>
</dbReference>
<dbReference type="Gene3D" id="3.80.10.10">
    <property type="entry name" value="Ribonuclease Inhibitor"/>
    <property type="match status" value="4"/>
</dbReference>
<sequence>MLTLGLQVIVICVFLQVPGCFPSCLIVGSVANCASRNLRSVPPLPPNITHLYLEMNRIAEINSTSLSGLKELQELDLGYQYVPAFVIRNNAFSGQRRLRRLVLGYNKGIRLEPKAFEGLSGLKNLYLDYCSLEDDILMENYLEPLSSLETLDLFGNKIKKLQPAMFFANMTNLKDVNLKLNLIDKICESDLVGFRGKHFEVLNLDSVLLKAMSSKGFDWQTCGNPFRGMSFQTLYLSNSGLSVHRLKQLFRAIEGTKISCLQLSGHIGRGFSFNNFPDPDRSTFEGLKNSSILTLDLSKNRIFSLQQGVFSQLKEVATIDISQNSLNQIHRDAFEGLQGHLKMLNLSHNLLGEIRSYTFASLTNLKVLDLSHNHIGVLGFHSFDGLNNLKSLILTGNSLRDLGFPASLPSLDYLLLNDNKLTSSSLFSLTRFADNAMHLDIRDNRLTDLGDVYTILARLERLQHLFYGGNTIRECKLNRQVSAADLNNFQTLDLHSSSLQLIWSQGKCLNLFDYLRNVTVLNLSSNALQSLPQDVFKGLRSVVTMDLSFNALTYLQPDILPKSIQVLNLSNNFITSPDPTAFRSLSSLDISVNRFRCDPNLKSFLTWLSNTNVTFLSPVKKLRCEFPSSFYNVRLLEYSAQVSHQ</sequence>
<dbReference type="InterPro" id="IPR050328">
    <property type="entry name" value="Dev_Immune_Receptor"/>
</dbReference>
<dbReference type="AlphaFoldDB" id="A0A671VCB9"/>
<dbReference type="GeneTree" id="ENSGT00940000159678"/>
<evidence type="ECO:0000256" key="2">
    <source>
        <dbReference type="ARBA" id="ARBA00022729"/>
    </source>
</evidence>
<dbReference type="OrthoDB" id="6160824at2759"/>
<dbReference type="OMA" id="RVNQIHR"/>
<organism evidence="5 6">
    <name type="scientific">Sparus aurata</name>
    <name type="common">Gilthead sea bream</name>
    <dbReference type="NCBI Taxonomy" id="8175"/>
    <lineage>
        <taxon>Eukaryota</taxon>
        <taxon>Metazoa</taxon>
        <taxon>Chordata</taxon>
        <taxon>Craniata</taxon>
        <taxon>Vertebrata</taxon>
        <taxon>Euteleostomi</taxon>
        <taxon>Actinopterygii</taxon>
        <taxon>Neopterygii</taxon>
        <taxon>Teleostei</taxon>
        <taxon>Neoteleostei</taxon>
        <taxon>Acanthomorphata</taxon>
        <taxon>Eupercaria</taxon>
        <taxon>Spariformes</taxon>
        <taxon>Sparidae</taxon>
        <taxon>Sparus</taxon>
    </lineage>
</organism>
<protein>
    <submittedName>
        <fullName evidence="5">Toll-like receptor 5</fullName>
    </submittedName>
</protein>
<dbReference type="PROSITE" id="PS51450">
    <property type="entry name" value="LRR"/>
    <property type="match status" value="4"/>
</dbReference>
<dbReference type="SUPFAM" id="SSF52058">
    <property type="entry name" value="L domain-like"/>
    <property type="match status" value="2"/>
</dbReference>
<dbReference type="InParanoid" id="A0A671VCB9"/>
<evidence type="ECO:0000256" key="4">
    <source>
        <dbReference type="SAM" id="SignalP"/>
    </source>
</evidence>
<dbReference type="GO" id="GO:0031012">
    <property type="term" value="C:extracellular matrix"/>
    <property type="evidence" value="ECO:0007669"/>
    <property type="project" value="TreeGrafter"/>
</dbReference>
<dbReference type="Pfam" id="PF00560">
    <property type="entry name" value="LRR_1"/>
    <property type="match status" value="1"/>
</dbReference>
<dbReference type="Proteomes" id="UP000472265">
    <property type="component" value="Chromosome 22"/>
</dbReference>
<evidence type="ECO:0000313" key="6">
    <source>
        <dbReference type="Proteomes" id="UP000472265"/>
    </source>
</evidence>
<reference evidence="5" key="2">
    <citation type="submission" date="2025-08" db="UniProtKB">
        <authorList>
            <consortium name="Ensembl"/>
        </authorList>
    </citation>
    <scope>IDENTIFICATION</scope>
</reference>
<dbReference type="GeneID" id="115574263"/>
<dbReference type="SMART" id="SM00365">
    <property type="entry name" value="LRR_SD22"/>
    <property type="match status" value="4"/>
</dbReference>
<reference evidence="5" key="3">
    <citation type="submission" date="2025-09" db="UniProtKB">
        <authorList>
            <consortium name="Ensembl"/>
        </authorList>
    </citation>
    <scope>IDENTIFICATION</scope>
</reference>